<evidence type="ECO:0000256" key="4">
    <source>
        <dbReference type="ARBA" id="ARBA00022519"/>
    </source>
</evidence>
<evidence type="ECO:0000259" key="9">
    <source>
        <dbReference type="Pfam" id="PF00482"/>
    </source>
</evidence>
<dbReference type="InterPro" id="IPR003004">
    <property type="entry name" value="GspF/PilC"/>
</dbReference>
<comment type="similarity">
    <text evidence="2">Belongs to the GSP F family.</text>
</comment>
<dbReference type="Proteomes" id="UP000830116">
    <property type="component" value="Chromosome"/>
</dbReference>
<keyword evidence="11" id="KW-1185">Reference proteome</keyword>
<evidence type="ECO:0000256" key="7">
    <source>
        <dbReference type="ARBA" id="ARBA00023136"/>
    </source>
</evidence>
<comment type="subcellular location">
    <subcellularLocation>
        <location evidence="1">Cell inner membrane</location>
        <topology evidence="1">Multi-pass membrane protein</topology>
    </subcellularLocation>
</comment>
<name>A0ABY4CFS5_9BACT</name>
<dbReference type="InterPro" id="IPR042094">
    <property type="entry name" value="T2SS_GspF_sf"/>
</dbReference>
<feature type="transmembrane region" description="Helical" evidence="8">
    <location>
        <begin position="377"/>
        <end position="397"/>
    </location>
</feature>
<keyword evidence="4" id="KW-0997">Cell inner membrane</keyword>
<feature type="transmembrane region" description="Helical" evidence="8">
    <location>
        <begin position="170"/>
        <end position="193"/>
    </location>
</feature>
<evidence type="ECO:0000256" key="8">
    <source>
        <dbReference type="SAM" id="Phobius"/>
    </source>
</evidence>
<dbReference type="Pfam" id="PF00482">
    <property type="entry name" value="T2SSF"/>
    <property type="match status" value="2"/>
</dbReference>
<protein>
    <submittedName>
        <fullName evidence="10">Type II secretion system F family protein</fullName>
    </submittedName>
</protein>
<dbReference type="Gene3D" id="1.20.81.30">
    <property type="entry name" value="Type II secretion system (T2SS), domain F"/>
    <property type="match status" value="2"/>
</dbReference>
<accession>A0ABY4CFS5</accession>
<dbReference type="PANTHER" id="PTHR30012">
    <property type="entry name" value="GENERAL SECRETION PATHWAY PROTEIN"/>
    <property type="match status" value="1"/>
</dbReference>
<dbReference type="EMBL" id="CP093442">
    <property type="protein sequence ID" value="UOF02398.1"/>
    <property type="molecule type" value="Genomic_DNA"/>
</dbReference>
<dbReference type="RefSeq" id="WP_243539743.1">
    <property type="nucleotide sequence ID" value="NZ_CP093442.1"/>
</dbReference>
<feature type="domain" description="Type II secretion system protein GspF" evidence="9">
    <location>
        <begin position="275"/>
        <end position="396"/>
    </location>
</feature>
<organism evidence="10 11">
    <name type="scientific">Bdellovibrio reynosensis</name>
    <dbReference type="NCBI Taxonomy" id="2835041"/>
    <lineage>
        <taxon>Bacteria</taxon>
        <taxon>Pseudomonadati</taxon>
        <taxon>Bdellovibrionota</taxon>
        <taxon>Bdellovibrionia</taxon>
        <taxon>Bdellovibrionales</taxon>
        <taxon>Pseudobdellovibrionaceae</taxon>
        <taxon>Bdellovibrio</taxon>
    </lineage>
</organism>
<keyword evidence="7 8" id="KW-0472">Membrane</keyword>
<dbReference type="InterPro" id="IPR018076">
    <property type="entry name" value="T2SS_GspF_dom"/>
</dbReference>
<dbReference type="PRINTS" id="PR00812">
    <property type="entry name" value="BCTERIALGSPF"/>
</dbReference>
<gene>
    <name evidence="10" type="ORF">MNR06_05465</name>
</gene>
<proteinExistence type="inferred from homology"/>
<keyword evidence="3" id="KW-1003">Cell membrane</keyword>
<feature type="transmembrane region" description="Helical" evidence="8">
    <location>
        <begin position="213"/>
        <end position="239"/>
    </location>
</feature>
<keyword evidence="6 8" id="KW-1133">Transmembrane helix</keyword>
<evidence type="ECO:0000256" key="6">
    <source>
        <dbReference type="ARBA" id="ARBA00022989"/>
    </source>
</evidence>
<keyword evidence="5 8" id="KW-0812">Transmembrane</keyword>
<evidence type="ECO:0000256" key="5">
    <source>
        <dbReference type="ARBA" id="ARBA00022692"/>
    </source>
</evidence>
<evidence type="ECO:0000256" key="3">
    <source>
        <dbReference type="ARBA" id="ARBA00022475"/>
    </source>
</evidence>
<sequence length="405" mass="43602">MAKFQYQAKNSTGQMVQGEIEAANQQEAIIRLRAQQLLPVRVVQFGSSRAAAGKSASLFAPRVKGKDLQVFTRQFATLINAGIPVVDSLKILSEGLRPGLLKEASAQVKTSIEGGRRLADSMAQVPNVFDKLYVNMIQAGEEAGILDGILQRLASYMEKSEKLKAQVKGALVYPVVIIIVALIVIAGILVFIIPKFMEFFSSSGKEPPALTAAVVALSNSMIANWYLYVGAAVLGPIAFKQWLNTESGKDSFDRFIMRAPVFGEVVQKSAIARLTRTLSTLLGSGVGLIDAIEISSKTAGNIVIEQALLRSKESVTQGRTFAAPLGKEKAFPDMVVQMISIGEQSGTLDIMLGKIADFYEDEVETAVKAMTSLLEPLLMVVLGGIIAVLVIAMYLPIFSMADVVQ</sequence>
<evidence type="ECO:0000256" key="1">
    <source>
        <dbReference type="ARBA" id="ARBA00004429"/>
    </source>
</evidence>
<evidence type="ECO:0000313" key="11">
    <source>
        <dbReference type="Proteomes" id="UP000830116"/>
    </source>
</evidence>
<evidence type="ECO:0000313" key="10">
    <source>
        <dbReference type="EMBL" id="UOF02398.1"/>
    </source>
</evidence>
<feature type="domain" description="Type II secretion system protein GspF" evidence="9">
    <location>
        <begin position="71"/>
        <end position="194"/>
    </location>
</feature>
<dbReference type="PANTHER" id="PTHR30012:SF7">
    <property type="entry name" value="PROTEIN TRANSPORT PROTEIN HOFC HOMOLOG"/>
    <property type="match status" value="1"/>
</dbReference>
<evidence type="ECO:0000256" key="2">
    <source>
        <dbReference type="ARBA" id="ARBA00005745"/>
    </source>
</evidence>
<reference evidence="10" key="1">
    <citation type="submission" date="2022-03" db="EMBL/GenBank/DDBJ databases">
        <title>Genome Identification and Characterization of new species Bdellovibrio reynosense LBG001 sp. nov. from a Mexico soil sample.</title>
        <authorList>
            <person name="Camilli A."/>
            <person name="Ajao Y."/>
            <person name="Guo X."/>
        </authorList>
    </citation>
    <scope>NUCLEOTIDE SEQUENCE</scope>
    <source>
        <strain evidence="10">LBG001</strain>
    </source>
</reference>